<keyword evidence="2 5" id="KW-0808">Transferase</keyword>
<evidence type="ECO:0000259" key="7">
    <source>
        <dbReference type="Pfam" id="PF17827"/>
    </source>
</evidence>
<dbReference type="CDD" id="cd02440">
    <property type="entry name" value="AdoMet_MTases"/>
    <property type="match status" value="1"/>
</dbReference>
<dbReference type="Pfam" id="PF17827">
    <property type="entry name" value="PrmC_N"/>
    <property type="match status" value="1"/>
</dbReference>
<dbReference type="InterPro" id="IPR050320">
    <property type="entry name" value="N5-glutamine_MTase"/>
</dbReference>
<dbReference type="InterPro" id="IPR004556">
    <property type="entry name" value="HemK-like"/>
</dbReference>
<comment type="catalytic activity">
    <reaction evidence="4 5">
        <text>L-glutaminyl-[peptide chain release factor] + S-adenosyl-L-methionine = N(5)-methyl-L-glutaminyl-[peptide chain release factor] + S-adenosyl-L-homocysteine + H(+)</text>
        <dbReference type="Rhea" id="RHEA:42896"/>
        <dbReference type="Rhea" id="RHEA-COMP:10271"/>
        <dbReference type="Rhea" id="RHEA-COMP:10272"/>
        <dbReference type="ChEBI" id="CHEBI:15378"/>
        <dbReference type="ChEBI" id="CHEBI:30011"/>
        <dbReference type="ChEBI" id="CHEBI:57856"/>
        <dbReference type="ChEBI" id="CHEBI:59789"/>
        <dbReference type="ChEBI" id="CHEBI:61891"/>
        <dbReference type="EC" id="2.1.1.297"/>
    </reaction>
</comment>
<comment type="function">
    <text evidence="5">Methylates the class 1 translation termination release factors RF1/PrfA and RF2/PrfB on the glutamine residue of the universally conserved GGQ motif.</text>
</comment>
<dbReference type="GO" id="GO:0032259">
    <property type="term" value="P:methylation"/>
    <property type="evidence" value="ECO:0007669"/>
    <property type="project" value="UniProtKB-KW"/>
</dbReference>
<dbReference type="Gene3D" id="3.40.50.150">
    <property type="entry name" value="Vaccinia Virus protein VP39"/>
    <property type="match status" value="1"/>
</dbReference>
<accession>A0ABP5U1U8</accession>
<dbReference type="PANTHER" id="PTHR18895">
    <property type="entry name" value="HEMK METHYLTRANSFERASE"/>
    <property type="match status" value="1"/>
</dbReference>
<evidence type="ECO:0000256" key="4">
    <source>
        <dbReference type="ARBA" id="ARBA00048391"/>
    </source>
</evidence>
<dbReference type="NCBIfam" id="TIGR03534">
    <property type="entry name" value="RF_mod_PrmC"/>
    <property type="match status" value="1"/>
</dbReference>
<dbReference type="InterPro" id="IPR040758">
    <property type="entry name" value="PrmC_N"/>
</dbReference>
<evidence type="ECO:0000256" key="2">
    <source>
        <dbReference type="ARBA" id="ARBA00022679"/>
    </source>
</evidence>
<dbReference type="RefSeq" id="WP_344616204.1">
    <property type="nucleotide sequence ID" value="NZ_BAAARV010000061.1"/>
</dbReference>
<organism evidence="8 9">
    <name type="scientific">Dactylosporangium salmoneum</name>
    <dbReference type="NCBI Taxonomy" id="53361"/>
    <lineage>
        <taxon>Bacteria</taxon>
        <taxon>Bacillati</taxon>
        <taxon>Actinomycetota</taxon>
        <taxon>Actinomycetes</taxon>
        <taxon>Micromonosporales</taxon>
        <taxon>Micromonosporaceae</taxon>
        <taxon>Dactylosporangium</taxon>
    </lineage>
</organism>
<evidence type="ECO:0000256" key="1">
    <source>
        <dbReference type="ARBA" id="ARBA00022603"/>
    </source>
</evidence>
<feature type="binding site" evidence="5">
    <location>
        <begin position="197"/>
        <end position="200"/>
    </location>
    <ligand>
        <name>substrate</name>
    </ligand>
</feature>
<feature type="domain" description="Methyltransferase small" evidence="6">
    <location>
        <begin position="117"/>
        <end position="204"/>
    </location>
</feature>
<dbReference type="InterPro" id="IPR007848">
    <property type="entry name" value="Small_mtfrase_dom"/>
</dbReference>
<dbReference type="PANTHER" id="PTHR18895:SF74">
    <property type="entry name" value="MTRF1L RELEASE FACTOR GLUTAMINE METHYLTRANSFERASE"/>
    <property type="match status" value="1"/>
</dbReference>
<dbReference type="HAMAP" id="MF_02126">
    <property type="entry name" value="RF_methyltr_PrmC"/>
    <property type="match status" value="1"/>
</dbReference>
<protein>
    <recommendedName>
        <fullName evidence="5">Release factor glutamine methyltransferase</fullName>
        <shortName evidence="5">RF MTase</shortName>
        <ecNumber evidence="5">2.1.1.297</ecNumber>
    </recommendedName>
    <alternativeName>
        <fullName evidence="5">N5-glutamine methyltransferase PrmC</fullName>
    </alternativeName>
    <alternativeName>
        <fullName evidence="5">Protein-(glutamine-N5) MTase PrmC</fullName>
    </alternativeName>
    <alternativeName>
        <fullName evidence="5">Protein-glutamine N-methyltransferase PrmC</fullName>
    </alternativeName>
</protein>
<feature type="binding site" evidence="5">
    <location>
        <position position="151"/>
    </location>
    <ligand>
        <name>S-adenosyl-L-methionine</name>
        <dbReference type="ChEBI" id="CHEBI:59789"/>
    </ligand>
</feature>
<dbReference type="Gene3D" id="1.10.8.10">
    <property type="entry name" value="DNA helicase RuvA subunit, C-terminal domain"/>
    <property type="match status" value="1"/>
</dbReference>
<evidence type="ECO:0000256" key="3">
    <source>
        <dbReference type="ARBA" id="ARBA00022691"/>
    </source>
</evidence>
<reference evidence="9" key="1">
    <citation type="journal article" date="2019" name="Int. J. Syst. Evol. Microbiol.">
        <title>The Global Catalogue of Microorganisms (GCM) 10K type strain sequencing project: providing services to taxonomists for standard genome sequencing and annotation.</title>
        <authorList>
            <consortium name="The Broad Institute Genomics Platform"/>
            <consortium name="The Broad Institute Genome Sequencing Center for Infectious Disease"/>
            <person name="Wu L."/>
            <person name="Ma J."/>
        </authorList>
    </citation>
    <scope>NUCLEOTIDE SEQUENCE [LARGE SCALE GENOMIC DNA]</scope>
    <source>
        <strain evidence="9">JCM 3272</strain>
    </source>
</reference>
<evidence type="ECO:0000313" key="8">
    <source>
        <dbReference type="EMBL" id="GAA2364955.1"/>
    </source>
</evidence>
<comment type="caution">
    <text evidence="8">The sequence shown here is derived from an EMBL/GenBank/DDBJ whole genome shotgun (WGS) entry which is preliminary data.</text>
</comment>
<dbReference type="InterPro" id="IPR002052">
    <property type="entry name" value="DNA_methylase_N6_adenine_CS"/>
</dbReference>
<proteinExistence type="inferred from homology"/>
<evidence type="ECO:0000313" key="9">
    <source>
        <dbReference type="Proteomes" id="UP001501444"/>
    </source>
</evidence>
<dbReference type="Proteomes" id="UP001501444">
    <property type="component" value="Unassembled WGS sequence"/>
</dbReference>
<sequence length="300" mass="31831">MHRLEDDTPEDELPTLSSALATATRTLAAAGVASPRVDAELLAAHALGVPRARLLTASLDRVAAAEFARLVAGRAARVPLQHLTGHAPFYGLELAVGPGVFVPRFETELMVEWALARLTPQARVVDLCSGSGAIALAVATRLPTTQVYCVERSEAALAWLRGNVTRLAPRVEVVVGDVADDAVLGGLTGAVDMVLCNPPYVPESAPVDVEVAEYDPREAVFAGADGLDLMPAVARAAARLLRPGGLLAIEHDDTQGESLPRLLRATGHFDEVEDHRDLAGRPRYATARRGAERAWQDGLL</sequence>
<evidence type="ECO:0000259" key="6">
    <source>
        <dbReference type="Pfam" id="PF05175"/>
    </source>
</evidence>
<dbReference type="InterPro" id="IPR019874">
    <property type="entry name" value="RF_methyltr_PrmC"/>
</dbReference>
<keyword evidence="3 5" id="KW-0949">S-adenosyl-L-methionine</keyword>
<dbReference type="EMBL" id="BAAARV010000061">
    <property type="protein sequence ID" value="GAA2364955.1"/>
    <property type="molecule type" value="Genomic_DNA"/>
</dbReference>
<dbReference type="NCBIfam" id="TIGR00536">
    <property type="entry name" value="hemK_fam"/>
    <property type="match status" value="1"/>
</dbReference>
<keyword evidence="9" id="KW-1185">Reference proteome</keyword>
<dbReference type="InterPro" id="IPR029063">
    <property type="entry name" value="SAM-dependent_MTases_sf"/>
</dbReference>
<evidence type="ECO:0000256" key="5">
    <source>
        <dbReference type="HAMAP-Rule" id="MF_02126"/>
    </source>
</evidence>
<dbReference type="GO" id="GO:0008168">
    <property type="term" value="F:methyltransferase activity"/>
    <property type="evidence" value="ECO:0007669"/>
    <property type="project" value="UniProtKB-KW"/>
</dbReference>
<dbReference type="EC" id="2.1.1.297" evidence="5"/>
<name>A0ABP5U1U8_9ACTN</name>
<dbReference type="SUPFAM" id="SSF53335">
    <property type="entry name" value="S-adenosyl-L-methionine-dependent methyltransferases"/>
    <property type="match status" value="1"/>
</dbReference>
<dbReference type="PROSITE" id="PS00092">
    <property type="entry name" value="N6_MTASE"/>
    <property type="match status" value="1"/>
</dbReference>
<feature type="binding site" evidence="5">
    <location>
        <position position="197"/>
    </location>
    <ligand>
        <name>S-adenosyl-L-methionine</name>
        <dbReference type="ChEBI" id="CHEBI:59789"/>
    </ligand>
</feature>
<feature type="domain" description="Release factor glutamine methyltransferase N-terminal" evidence="7">
    <location>
        <begin position="19"/>
        <end position="85"/>
    </location>
</feature>
<comment type="caution">
    <text evidence="5">Lacks conserved residue(s) required for the propagation of feature annotation.</text>
</comment>
<gene>
    <name evidence="5 8" type="primary">prmC</name>
    <name evidence="8" type="ORF">GCM10010170_063170</name>
</gene>
<dbReference type="Pfam" id="PF05175">
    <property type="entry name" value="MTS"/>
    <property type="match status" value="1"/>
</dbReference>
<comment type="similarity">
    <text evidence="5">Belongs to the protein N5-glutamine methyltransferase family. PrmC subfamily.</text>
</comment>
<keyword evidence="1 5" id="KW-0489">Methyltransferase</keyword>